<evidence type="ECO:0000256" key="2">
    <source>
        <dbReference type="ARBA" id="ARBA00022448"/>
    </source>
</evidence>
<comment type="caution">
    <text evidence="7">The sequence shown here is derived from an EMBL/GenBank/DDBJ whole genome shotgun (WGS) entry which is preliminary data.</text>
</comment>
<dbReference type="AlphaFoldDB" id="A0A821KTR2"/>
<feature type="non-terminal residue" evidence="7">
    <location>
        <position position="1"/>
    </location>
</feature>
<evidence type="ECO:0000256" key="4">
    <source>
        <dbReference type="ARBA" id="ARBA00022989"/>
    </source>
</evidence>
<dbReference type="PANTHER" id="PTHR13414">
    <property type="entry name" value="HUEL-CATION TRANSPORTER"/>
    <property type="match status" value="1"/>
</dbReference>
<sequence length="53" mass="5755">NATNAVVKTIGWLFTGSASLFSEAVHSIADTCNQLILTFGLWQSIKKPNPEHP</sequence>
<dbReference type="GO" id="GO:0016020">
    <property type="term" value="C:membrane"/>
    <property type="evidence" value="ECO:0007669"/>
    <property type="project" value="UniProtKB-SubCell"/>
</dbReference>
<reference evidence="7" key="1">
    <citation type="submission" date="2021-02" db="EMBL/GenBank/DDBJ databases">
        <authorList>
            <person name="Nowell W R."/>
        </authorList>
    </citation>
    <scope>NUCLEOTIDE SEQUENCE</scope>
</reference>
<gene>
    <name evidence="7" type="ORF">OVN521_LOCUS49778</name>
</gene>
<keyword evidence="3" id="KW-0812">Transmembrane</keyword>
<keyword evidence="5" id="KW-0472">Membrane</keyword>
<keyword evidence="4" id="KW-1133">Transmembrane helix</keyword>
<evidence type="ECO:0000256" key="1">
    <source>
        <dbReference type="ARBA" id="ARBA00004141"/>
    </source>
</evidence>
<keyword evidence="8" id="KW-1185">Reference proteome</keyword>
<dbReference type="GO" id="GO:0008324">
    <property type="term" value="F:monoatomic cation transmembrane transporter activity"/>
    <property type="evidence" value="ECO:0007669"/>
    <property type="project" value="InterPro"/>
</dbReference>
<protein>
    <recommendedName>
        <fullName evidence="6">Cation efflux protein transmembrane domain-containing protein</fullName>
    </recommendedName>
</protein>
<dbReference type="GO" id="GO:0006882">
    <property type="term" value="P:intracellular zinc ion homeostasis"/>
    <property type="evidence" value="ECO:0007669"/>
    <property type="project" value="TreeGrafter"/>
</dbReference>
<comment type="subcellular location">
    <subcellularLocation>
        <location evidence="1">Membrane</location>
        <topology evidence="1">Multi-pass membrane protein</topology>
    </subcellularLocation>
</comment>
<dbReference type="GO" id="GO:0006829">
    <property type="term" value="P:zinc ion transport"/>
    <property type="evidence" value="ECO:0007669"/>
    <property type="project" value="InterPro"/>
</dbReference>
<evidence type="ECO:0000313" key="7">
    <source>
        <dbReference type="EMBL" id="CAF4740091.1"/>
    </source>
</evidence>
<dbReference type="Gene3D" id="1.20.1510.10">
    <property type="entry name" value="Cation efflux protein transmembrane domain"/>
    <property type="match status" value="1"/>
</dbReference>
<dbReference type="SUPFAM" id="SSF161111">
    <property type="entry name" value="Cation efflux protein transmembrane domain-like"/>
    <property type="match status" value="1"/>
</dbReference>
<dbReference type="EMBL" id="CAJOBG010110899">
    <property type="protein sequence ID" value="CAF4740091.1"/>
    <property type="molecule type" value="Genomic_DNA"/>
</dbReference>
<dbReference type="Pfam" id="PF01545">
    <property type="entry name" value="Cation_efflux"/>
    <property type="match status" value="1"/>
</dbReference>
<accession>A0A821KTR2</accession>
<keyword evidence="2" id="KW-0813">Transport</keyword>
<dbReference type="InterPro" id="IPR040177">
    <property type="entry name" value="SLC30A9"/>
</dbReference>
<proteinExistence type="predicted"/>
<dbReference type="Proteomes" id="UP000663866">
    <property type="component" value="Unassembled WGS sequence"/>
</dbReference>
<dbReference type="InterPro" id="IPR058533">
    <property type="entry name" value="Cation_efflux_TM"/>
</dbReference>
<feature type="domain" description="Cation efflux protein transmembrane" evidence="6">
    <location>
        <begin position="1"/>
        <end position="53"/>
    </location>
</feature>
<evidence type="ECO:0000313" key="8">
    <source>
        <dbReference type="Proteomes" id="UP000663866"/>
    </source>
</evidence>
<dbReference type="PANTHER" id="PTHR13414:SF9">
    <property type="entry name" value="PROTON-COUPLED ZINC ANTIPORTER SLC30A9, MITOCHONDRIAL"/>
    <property type="match status" value="1"/>
</dbReference>
<evidence type="ECO:0000256" key="5">
    <source>
        <dbReference type="ARBA" id="ARBA00023136"/>
    </source>
</evidence>
<dbReference type="InterPro" id="IPR027469">
    <property type="entry name" value="Cation_efflux_TMD_sf"/>
</dbReference>
<name>A0A821KTR2_9BILA</name>
<evidence type="ECO:0000256" key="3">
    <source>
        <dbReference type="ARBA" id="ARBA00022692"/>
    </source>
</evidence>
<organism evidence="7 8">
    <name type="scientific">Rotaria magnacalcarata</name>
    <dbReference type="NCBI Taxonomy" id="392030"/>
    <lineage>
        <taxon>Eukaryota</taxon>
        <taxon>Metazoa</taxon>
        <taxon>Spiralia</taxon>
        <taxon>Gnathifera</taxon>
        <taxon>Rotifera</taxon>
        <taxon>Eurotatoria</taxon>
        <taxon>Bdelloidea</taxon>
        <taxon>Philodinida</taxon>
        <taxon>Philodinidae</taxon>
        <taxon>Rotaria</taxon>
    </lineage>
</organism>
<dbReference type="GO" id="GO:0005783">
    <property type="term" value="C:endoplasmic reticulum"/>
    <property type="evidence" value="ECO:0007669"/>
    <property type="project" value="TreeGrafter"/>
</dbReference>
<evidence type="ECO:0000259" key="6">
    <source>
        <dbReference type="Pfam" id="PF01545"/>
    </source>
</evidence>